<dbReference type="PANTHER" id="PTHR11627">
    <property type="entry name" value="FRUCTOSE-BISPHOSPHATE ALDOLASE"/>
    <property type="match status" value="1"/>
</dbReference>
<evidence type="ECO:0000256" key="5">
    <source>
        <dbReference type="ARBA" id="ARBA00023152"/>
    </source>
</evidence>
<dbReference type="EMBL" id="MU069658">
    <property type="protein sequence ID" value="KAF5836483.1"/>
    <property type="molecule type" value="Genomic_DNA"/>
</dbReference>
<proteinExistence type="inferred from homology"/>
<comment type="caution">
    <text evidence="8">The sequence shown here is derived from an EMBL/GenBank/DDBJ whole genome shotgun (WGS) entry which is preliminary data.</text>
</comment>
<evidence type="ECO:0000256" key="1">
    <source>
        <dbReference type="ARBA" id="ARBA00000441"/>
    </source>
</evidence>
<accession>A0ABQ7GPG9</accession>
<dbReference type="InterPro" id="IPR013785">
    <property type="entry name" value="Aldolase_TIM"/>
</dbReference>
<evidence type="ECO:0000313" key="9">
    <source>
        <dbReference type="Proteomes" id="UP000815325"/>
    </source>
</evidence>
<dbReference type="InterPro" id="IPR000741">
    <property type="entry name" value="FBA_I"/>
</dbReference>
<comment type="catalytic activity">
    <reaction evidence="1">
        <text>beta-D-fructose 1,6-bisphosphate = D-glyceraldehyde 3-phosphate + dihydroxyacetone phosphate</text>
        <dbReference type="Rhea" id="RHEA:14729"/>
        <dbReference type="ChEBI" id="CHEBI:32966"/>
        <dbReference type="ChEBI" id="CHEBI:57642"/>
        <dbReference type="ChEBI" id="CHEBI:59776"/>
        <dbReference type="EC" id="4.1.2.13"/>
    </reaction>
</comment>
<dbReference type="Gene3D" id="3.20.20.70">
    <property type="entry name" value="Aldolase class I"/>
    <property type="match status" value="2"/>
</dbReference>
<feature type="region of interest" description="Disordered" evidence="7">
    <location>
        <begin position="288"/>
        <end position="307"/>
    </location>
</feature>
<evidence type="ECO:0000256" key="2">
    <source>
        <dbReference type="ARBA" id="ARBA00004714"/>
    </source>
</evidence>
<name>A0ABQ7GPG9_DUNSA</name>
<comment type="similarity">
    <text evidence="3">Belongs to the class I fructose-bisphosphate aldolase family.</text>
</comment>
<gene>
    <name evidence="8" type="ORF">DUNSADRAFT_5869</name>
</gene>
<organism evidence="8 9">
    <name type="scientific">Dunaliella salina</name>
    <name type="common">Green alga</name>
    <name type="synonym">Protococcus salinus</name>
    <dbReference type="NCBI Taxonomy" id="3046"/>
    <lineage>
        <taxon>Eukaryota</taxon>
        <taxon>Viridiplantae</taxon>
        <taxon>Chlorophyta</taxon>
        <taxon>core chlorophytes</taxon>
        <taxon>Chlorophyceae</taxon>
        <taxon>CS clade</taxon>
        <taxon>Chlamydomonadales</taxon>
        <taxon>Dunaliellaceae</taxon>
        <taxon>Dunaliella</taxon>
    </lineage>
</organism>
<evidence type="ECO:0000256" key="3">
    <source>
        <dbReference type="ARBA" id="ARBA00010387"/>
    </source>
</evidence>
<protein>
    <recommendedName>
        <fullName evidence="4">fructose-bisphosphate aldolase</fullName>
        <ecNumber evidence="4">4.1.2.13</ecNumber>
    </recommendedName>
</protein>
<evidence type="ECO:0000313" key="8">
    <source>
        <dbReference type="EMBL" id="KAF5836483.1"/>
    </source>
</evidence>
<keyword evidence="6" id="KW-0456">Lyase</keyword>
<reference evidence="8" key="1">
    <citation type="submission" date="2017-08" db="EMBL/GenBank/DDBJ databases">
        <authorList>
            <person name="Polle J.E."/>
            <person name="Barry K."/>
            <person name="Cushman J."/>
            <person name="Schmutz J."/>
            <person name="Tran D."/>
            <person name="Hathwaick L.T."/>
            <person name="Yim W.C."/>
            <person name="Jenkins J."/>
            <person name="Mckie-Krisberg Z.M."/>
            <person name="Prochnik S."/>
            <person name="Lindquist E."/>
            <person name="Dockter R.B."/>
            <person name="Adam C."/>
            <person name="Molina H."/>
            <person name="Bunkerborg J."/>
            <person name="Jin E."/>
            <person name="Buchheim M."/>
            <person name="Magnuson J."/>
        </authorList>
    </citation>
    <scope>NUCLEOTIDE SEQUENCE</scope>
    <source>
        <strain evidence="8">CCAP 19/18</strain>
    </source>
</reference>
<evidence type="ECO:0000256" key="6">
    <source>
        <dbReference type="ARBA" id="ARBA00023239"/>
    </source>
</evidence>
<keyword evidence="9" id="KW-1185">Reference proteome</keyword>
<comment type="pathway">
    <text evidence="2">Carbohydrate degradation; glycolysis; D-glyceraldehyde 3-phosphate and glycerone phosphate from D-glucose: step 4/4.</text>
</comment>
<dbReference type="SUPFAM" id="SSF51569">
    <property type="entry name" value="Aldolase"/>
    <property type="match status" value="1"/>
</dbReference>
<dbReference type="Proteomes" id="UP000815325">
    <property type="component" value="Unassembled WGS sequence"/>
</dbReference>
<evidence type="ECO:0000256" key="4">
    <source>
        <dbReference type="ARBA" id="ARBA00013068"/>
    </source>
</evidence>
<dbReference type="Pfam" id="PF00274">
    <property type="entry name" value="Glycolytic"/>
    <property type="match status" value="2"/>
</dbReference>
<evidence type="ECO:0000256" key="7">
    <source>
        <dbReference type="SAM" id="MobiDB-lite"/>
    </source>
</evidence>
<keyword evidence="5" id="KW-0324">Glycolysis</keyword>
<dbReference type="NCBIfam" id="NF033379">
    <property type="entry name" value="FrucBisAld_I"/>
    <property type="match status" value="1"/>
</dbReference>
<sequence length="319" mass="34861">MAASFALRAGGLNAGVLPRTPNSRRACVAVRAGKYDEELVNTARTMASPGRGLLAMDESNATVGKRLDSIGLENNETNRKAYREMLVSTQGLGQYISGAILFEETLYQSGNNGRKMVDMLTEQGIVPGIKVDKGLAPLANSNGEQWAQGLDGLDKRCAEYYKAGARFAKWRSVVSIPNGPSTIAVRESAYGLARYAAICQNAGLVPIVEPEILLDGDHDIQRCLEVSEAVWAETFKYLADNKEMNRQPNPWHVSFSYARALQNTVLKTWQGKPENVGKAQEALLKRAKANSDAQRGQYDPATEGSTEAAQSMYQKGYQY</sequence>
<dbReference type="EC" id="4.1.2.13" evidence="4"/>